<protein>
    <submittedName>
        <fullName evidence="2">Uncharacterized protein</fullName>
    </submittedName>
</protein>
<evidence type="ECO:0000313" key="3">
    <source>
        <dbReference type="Proteomes" id="UP001046870"/>
    </source>
</evidence>
<keyword evidence="3" id="KW-1185">Reference proteome</keyword>
<keyword evidence="1" id="KW-1133">Transmembrane helix</keyword>
<sequence>MIPSRMSALQPCREGSSLRTAFQHVAVLVLLPIAGLLLHLVTYITIDICSCSNNTYVVILLSFFGPVLALLAIAAALQKRNIFCNLKSTLLRGPCQASFWKSIFMCVYPSVYWVAILMIDGSYYRCYNSSCRDDQRRDYYYGPSVASQDMVLQSKVIGFALILVLALLVLFYLCCERCCRTPAWRLREECEHALQREREESVRRFVQAFAKREAALQEVRLYETPLQNPGQSPVPGPAAPDSIPRSLTAQEVIYTFKLQPTSTLYG</sequence>
<name>A0A9D3QH37_MEGAT</name>
<feature type="transmembrane region" description="Helical" evidence="1">
    <location>
        <begin position="21"/>
        <end position="44"/>
    </location>
</feature>
<keyword evidence="1" id="KW-0812">Transmembrane</keyword>
<accession>A0A9D3QH37</accession>
<dbReference type="Proteomes" id="UP001046870">
    <property type="component" value="Chromosome 1"/>
</dbReference>
<feature type="transmembrane region" description="Helical" evidence="1">
    <location>
        <begin position="156"/>
        <end position="175"/>
    </location>
</feature>
<feature type="transmembrane region" description="Helical" evidence="1">
    <location>
        <begin position="56"/>
        <end position="77"/>
    </location>
</feature>
<dbReference type="EMBL" id="JAFDVH010000001">
    <property type="protein sequence ID" value="KAG7492094.1"/>
    <property type="molecule type" value="Genomic_DNA"/>
</dbReference>
<evidence type="ECO:0000256" key="1">
    <source>
        <dbReference type="SAM" id="Phobius"/>
    </source>
</evidence>
<dbReference type="AlphaFoldDB" id="A0A9D3QH37"/>
<evidence type="ECO:0000313" key="2">
    <source>
        <dbReference type="EMBL" id="KAG7492094.1"/>
    </source>
</evidence>
<proteinExistence type="predicted"/>
<keyword evidence="1" id="KW-0472">Membrane</keyword>
<organism evidence="2 3">
    <name type="scientific">Megalops atlanticus</name>
    <name type="common">Tarpon</name>
    <name type="synonym">Clupea gigantea</name>
    <dbReference type="NCBI Taxonomy" id="7932"/>
    <lineage>
        <taxon>Eukaryota</taxon>
        <taxon>Metazoa</taxon>
        <taxon>Chordata</taxon>
        <taxon>Craniata</taxon>
        <taxon>Vertebrata</taxon>
        <taxon>Euteleostomi</taxon>
        <taxon>Actinopterygii</taxon>
        <taxon>Neopterygii</taxon>
        <taxon>Teleostei</taxon>
        <taxon>Elopiformes</taxon>
        <taxon>Megalopidae</taxon>
        <taxon>Megalops</taxon>
    </lineage>
</organism>
<reference evidence="2" key="1">
    <citation type="submission" date="2021-01" db="EMBL/GenBank/DDBJ databases">
        <authorList>
            <person name="Zahm M."/>
            <person name="Roques C."/>
            <person name="Cabau C."/>
            <person name="Klopp C."/>
            <person name="Donnadieu C."/>
            <person name="Jouanno E."/>
            <person name="Lampietro C."/>
            <person name="Louis A."/>
            <person name="Herpin A."/>
            <person name="Echchiki A."/>
            <person name="Berthelot C."/>
            <person name="Parey E."/>
            <person name="Roest-Crollius H."/>
            <person name="Braasch I."/>
            <person name="Postlethwait J."/>
            <person name="Bobe J."/>
            <person name="Montfort J."/>
            <person name="Bouchez O."/>
            <person name="Begum T."/>
            <person name="Mejri S."/>
            <person name="Adams A."/>
            <person name="Chen W.-J."/>
            <person name="Guiguen Y."/>
        </authorList>
    </citation>
    <scope>NUCLEOTIDE SEQUENCE</scope>
    <source>
        <strain evidence="2">YG-15Mar2019-1</strain>
        <tissue evidence="2">Brain</tissue>
    </source>
</reference>
<feature type="transmembrane region" description="Helical" evidence="1">
    <location>
        <begin position="98"/>
        <end position="119"/>
    </location>
</feature>
<gene>
    <name evidence="2" type="ORF">MATL_G00011080</name>
</gene>
<comment type="caution">
    <text evidence="2">The sequence shown here is derived from an EMBL/GenBank/DDBJ whole genome shotgun (WGS) entry which is preliminary data.</text>
</comment>
<dbReference type="OrthoDB" id="8953872at2759"/>